<feature type="transmembrane region" description="Helical" evidence="1">
    <location>
        <begin position="91"/>
        <end position="124"/>
    </location>
</feature>
<gene>
    <name evidence="3" type="ORF">NIES592_03335</name>
</gene>
<evidence type="ECO:0000256" key="1">
    <source>
        <dbReference type="SAM" id="Phobius"/>
    </source>
</evidence>
<sequence length="283" mass="31359">MSYNLGSPSPIEPLSLGNVITAGIRIYRSHLKDYFLLALKAYVWLLVPIYGWAKFYALSALISRLTFAELVNQPESISSGQRFVNSRIWQFLINILLMLLVGMGILIGVVIVFAIFGVLSAVLVGGLNQQANIGVYLMLGLLAFVVGILALVAVLWISTRFYLVEVPLAIEDNVDGTSTIARSWELTKGYVWRIILISFVAFLITLPIQIVVQIVSTIVQLIFTPLLEQNSGFGLLFAVIILALSFASGAVVLPFWQAIKAVIYYDLRSRKEGLGLKLRDYEI</sequence>
<evidence type="ECO:0000313" key="3">
    <source>
        <dbReference type="EMBL" id="OKH16672.1"/>
    </source>
</evidence>
<dbReference type="OrthoDB" id="426215at2"/>
<proteinExistence type="predicted"/>
<keyword evidence="1" id="KW-1133">Transmembrane helix</keyword>
<feature type="transmembrane region" description="Helical" evidence="1">
    <location>
        <begin position="34"/>
        <end position="53"/>
    </location>
</feature>
<organism evidence="3 4">
    <name type="scientific">Fischerella major NIES-592</name>
    <dbReference type="NCBI Taxonomy" id="210994"/>
    <lineage>
        <taxon>Bacteria</taxon>
        <taxon>Bacillati</taxon>
        <taxon>Cyanobacteriota</taxon>
        <taxon>Cyanophyceae</taxon>
        <taxon>Nostocales</taxon>
        <taxon>Hapalosiphonaceae</taxon>
        <taxon>Fischerella</taxon>
    </lineage>
</organism>
<feature type="transmembrane region" description="Helical" evidence="1">
    <location>
        <begin position="235"/>
        <end position="259"/>
    </location>
</feature>
<protein>
    <submittedName>
        <fullName evidence="3">DUF975 domain-containing protein</fullName>
    </submittedName>
</protein>
<evidence type="ECO:0000313" key="4">
    <source>
        <dbReference type="Proteomes" id="UP000186391"/>
    </source>
</evidence>
<evidence type="ECO:0000259" key="2">
    <source>
        <dbReference type="Pfam" id="PF10110"/>
    </source>
</evidence>
<keyword evidence="1" id="KW-0472">Membrane</keyword>
<dbReference type="RefSeq" id="WP_073554904.1">
    <property type="nucleotide sequence ID" value="NZ_MRCA01000001.1"/>
</dbReference>
<feature type="domain" description="Glycerophosphoryl diester phosphodiesterase membrane" evidence="2">
    <location>
        <begin position="144"/>
        <end position="266"/>
    </location>
</feature>
<keyword evidence="4" id="KW-1185">Reference proteome</keyword>
<dbReference type="Pfam" id="PF10110">
    <property type="entry name" value="GPDPase_memb"/>
    <property type="match status" value="1"/>
</dbReference>
<dbReference type="InterPro" id="IPR018476">
    <property type="entry name" value="GlyceroP-diester-Pdiesterase_M"/>
</dbReference>
<dbReference type="EMBL" id="MRCA01000001">
    <property type="protein sequence ID" value="OKH16672.1"/>
    <property type="molecule type" value="Genomic_DNA"/>
</dbReference>
<dbReference type="AlphaFoldDB" id="A0A1U7H5Z7"/>
<name>A0A1U7H5Z7_9CYAN</name>
<feature type="transmembrane region" description="Helical" evidence="1">
    <location>
        <begin position="136"/>
        <end position="157"/>
    </location>
</feature>
<accession>A0A1U7H5Z7</accession>
<feature type="transmembrane region" description="Helical" evidence="1">
    <location>
        <begin position="190"/>
        <end position="223"/>
    </location>
</feature>
<reference evidence="3 4" key="1">
    <citation type="submission" date="2016-11" db="EMBL/GenBank/DDBJ databases">
        <title>Draft Genome Sequences of Nine Cyanobacterial Strains from Diverse Habitats.</title>
        <authorList>
            <person name="Zhu T."/>
            <person name="Hou S."/>
            <person name="Lu X."/>
            <person name="Hess W.R."/>
        </authorList>
    </citation>
    <scope>NUCLEOTIDE SEQUENCE [LARGE SCALE GENOMIC DNA]</scope>
    <source>
        <strain evidence="3 4">NIES-592</strain>
    </source>
</reference>
<comment type="caution">
    <text evidence="3">The sequence shown here is derived from an EMBL/GenBank/DDBJ whole genome shotgun (WGS) entry which is preliminary data.</text>
</comment>
<keyword evidence="1" id="KW-0812">Transmembrane</keyword>
<dbReference type="Proteomes" id="UP000186391">
    <property type="component" value="Unassembled WGS sequence"/>
</dbReference>